<evidence type="ECO:0000313" key="5">
    <source>
        <dbReference type="Proteomes" id="UP001165190"/>
    </source>
</evidence>
<proteinExistence type="predicted"/>
<feature type="domain" description="Leucine-rich repeat-containing N-terminal plant-type" evidence="3">
    <location>
        <begin position="28"/>
        <end position="65"/>
    </location>
</feature>
<evidence type="ECO:0000313" key="4">
    <source>
        <dbReference type="EMBL" id="GMI99107.1"/>
    </source>
</evidence>
<comment type="caution">
    <text evidence="4">The sequence shown here is derived from an EMBL/GenBank/DDBJ whole genome shotgun (WGS) entry which is preliminary data.</text>
</comment>
<evidence type="ECO:0000259" key="3">
    <source>
        <dbReference type="Pfam" id="PF08263"/>
    </source>
</evidence>
<evidence type="ECO:0000256" key="1">
    <source>
        <dbReference type="ARBA" id="ARBA00022614"/>
    </source>
</evidence>
<dbReference type="InterPro" id="IPR032675">
    <property type="entry name" value="LRR_dom_sf"/>
</dbReference>
<dbReference type="InterPro" id="IPR053213">
    <property type="entry name" value="RLP29"/>
</dbReference>
<keyword evidence="1" id="KW-0433">Leucine-rich repeat</keyword>
<name>A0A9W7MCU8_HIBTR</name>
<dbReference type="EMBL" id="BSYR01000033">
    <property type="protein sequence ID" value="GMI99107.1"/>
    <property type="molecule type" value="Genomic_DNA"/>
</dbReference>
<dbReference type="Pfam" id="PF08263">
    <property type="entry name" value="LRRNT_2"/>
    <property type="match status" value="1"/>
</dbReference>
<protein>
    <recommendedName>
        <fullName evidence="3">Leucine-rich repeat-containing N-terminal plant-type domain-containing protein</fullName>
    </recommendedName>
</protein>
<sequence>MNVGSYALFLDALFQCGFLGFAILDPVDFLALQCIRKSLHDLPGSNFLASWDFTSDPHNFAGVYCESDRVVALNLGDPRAGSPGLTGRIDSAIGKLSALVELSIVRVRI</sequence>
<dbReference type="OrthoDB" id="1680935at2759"/>
<organism evidence="4 5">
    <name type="scientific">Hibiscus trionum</name>
    <name type="common">Flower of an hour</name>
    <dbReference type="NCBI Taxonomy" id="183268"/>
    <lineage>
        <taxon>Eukaryota</taxon>
        <taxon>Viridiplantae</taxon>
        <taxon>Streptophyta</taxon>
        <taxon>Embryophyta</taxon>
        <taxon>Tracheophyta</taxon>
        <taxon>Spermatophyta</taxon>
        <taxon>Magnoliopsida</taxon>
        <taxon>eudicotyledons</taxon>
        <taxon>Gunneridae</taxon>
        <taxon>Pentapetalae</taxon>
        <taxon>rosids</taxon>
        <taxon>malvids</taxon>
        <taxon>Malvales</taxon>
        <taxon>Malvaceae</taxon>
        <taxon>Malvoideae</taxon>
        <taxon>Hibiscus</taxon>
    </lineage>
</organism>
<dbReference type="Proteomes" id="UP001165190">
    <property type="component" value="Unassembled WGS sequence"/>
</dbReference>
<dbReference type="AlphaFoldDB" id="A0A9W7MCU8"/>
<dbReference type="InterPro" id="IPR013210">
    <property type="entry name" value="LRR_N_plant-typ"/>
</dbReference>
<keyword evidence="2" id="KW-0677">Repeat</keyword>
<dbReference type="Gene3D" id="3.80.10.10">
    <property type="entry name" value="Ribonuclease Inhibitor"/>
    <property type="match status" value="1"/>
</dbReference>
<evidence type="ECO:0000256" key="2">
    <source>
        <dbReference type="ARBA" id="ARBA00022737"/>
    </source>
</evidence>
<dbReference type="PANTHER" id="PTHR48009">
    <property type="entry name" value="LEUCINE-RICH REPEAT (LRR) FAMILY PROTEIN"/>
    <property type="match status" value="1"/>
</dbReference>
<gene>
    <name evidence="4" type="ORF">HRI_003580000</name>
</gene>
<dbReference type="PANTHER" id="PTHR48009:SF4">
    <property type="entry name" value="LEUCINE-RICH REPEAT (LRR) FAMILY PROTEIN"/>
    <property type="match status" value="1"/>
</dbReference>
<accession>A0A9W7MCU8</accession>
<keyword evidence="5" id="KW-1185">Reference proteome</keyword>
<reference evidence="4" key="1">
    <citation type="submission" date="2023-05" db="EMBL/GenBank/DDBJ databases">
        <title>Genome and transcriptome analyses reveal genes involved in the formation of fine ridges on petal epidermal cells in Hibiscus trionum.</title>
        <authorList>
            <person name="Koshimizu S."/>
            <person name="Masuda S."/>
            <person name="Ishii T."/>
            <person name="Shirasu K."/>
            <person name="Hoshino A."/>
            <person name="Arita M."/>
        </authorList>
    </citation>
    <scope>NUCLEOTIDE SEQUENCE</scope>
    <source>
        <strain evidence="4">Hamamatsu line</strain>
    </source>
</reference>